<proteinExistence type="predicted"/>
<sequence length="31" mass="3684">MEIELGNFNSKDSSDGIFLESLFEIKHTYYR</sequence>
<name>A0AAF1A2W1_SOLVR</name>
<protein>
    <submittedName>
        <fullName evidence="1">Uncharacterized protein</fullName>
    </submittedName>
</protein>
<dbReference type="Proteomes" id="UP001234989">
    <property type="component" value="Chromosome 12"/>
</dbReference>
<evidence type="ECO:0000313" key="2">
    <source>
        <dbReference type="Proteomes" id="UP001234989"/>
    </source>
</evidence>
<gene>
    <name evidence="1" type="ORF">MTR67_051950</name>
</gene>
<evidence type="ECO:0000313" key="1">
    <source>
        <dbReference type="EMBL" id="WMV58565.1"/>
    </source>
</evidence>
<dbReference type="EMBL" id="CP133623">
    <property type="protein sequence ID" value="WMV58565.1"/>
    <property type="molecule type" value="Genomic_DNA"/>
</dbReference>
<reference evidence="1" key="1">
    <citation type="submission" date="2023-08" db="EMBL/GenBank/DDBJ databases">
        <title>A de novo genome assembly of Solanum verrucosum Schlechtendal, a Mexican diploid species geographically isolated from the other diploid A-genome species in potato relatives.</title>
        <authorList>
            <person name="Hosaka K."/>
        </authorList>
    </citation>
    <scope>NUCLEOTIDE SEQUENCE</scope>
    <source>
        <tissue evidence="1">Young leaves</tissue>
    </source>
</reference>
<dbReference type="AlphaFoldDB" id="A0AAF1A2W1"/>
<keyword evidence="2" id="KW-1185">Reference proteome</keyword>
<accession>A0AAF1A2W1</accession>
<organism evidence="1 2">
    <name type="scientific">Solanum verrucosum</name>
    <dbReference type="NCBI Taxonomy" id="315347"/>
    <lineage>
        <taxon>Eukaryota</taxon>
        <taxon>Viridiplantae</taxon>
        <taxon>Streptophyta</taxon>
        <taxon>Embryophyta</taxon>
        <taxon>Tracheophyta</taxon>
        <taxon>Spermatophyta</taxon>
        <taxon>Magnoliopsida</taxon>
        <taxon>eudicotyledons</taxon>
        <taxon>Gunneridae</taxon>
        <taxon>Pentapetalae</taxon>
        <taxon>asterids</taxon>
        <taxon>lamiids</taxon>
        <taxon>Solanales</taxon>
        <taxon>Solanaceae</taxon>
        <taxon>Solanoideae</taxon>
        <taxon>Solaneae</taxon>
        <taxon>Solanum</taxon>
    </lineage>
</organism>